<protein>
    <submittedName>
        <fullName evidence="1">Uncharacterized protein</fullName>
    </submittedName>
</protein>
<comment type="caution">
    <text evidence="1">The sequence shown here is derived from an EMBL/GenBank/DDBJ whole genome shotgun (WGS) entry which is preliminary data.</text>
</comment>
<gene>
    <name evidence="1" type="ORF">NTA49_01720</name>
</gene>
<accession>A0ABT1YWK8</accession>
<sequence>MPRSTQPLSDDAHSAEGRLLFRKDDFSMQMTIDGDPLFWWRMEEAGTGKVRFTDFNAGGQGDNLAVACLRRLLESREVDGRVSVEFIDVVPQDLEPTQHRIQATQRIALLDRWVTAAATQMGRTSSELELFEERGKICARTKIEVPE</sequence>
<reference evidence="1" key="1">
    <citation type="submission" date="2022-07" db="EMBL/GenBank/DDBJ databases">
        <title>Pseudosulfitobacter sp. strain AP-MA-4, whole genome sequence.</title>
        <authorList>
            <person name="Jiang Y."/>
        </authorList>
    </citation>
    <scope>NUCLEOTIDE SEQUENCE</scope>
    <source>
        <strain evidence="1">AP-MA-4</strain>
    </source>
</reference>
<evidence type="ECO:0000313" key="1">
    <source>
        <dbReference type="EMBL" id="MCR8825247.1"/>
    </source>
</evidence>
<dbReference type="EMBL" id="JANKJG010000001">
    <property type="protein sequence ID" value="MCR8825247.1"/>
    <property type="molecule type" value="Genomic_DNA"/>
</dbReference>
<evidence type="ECO:0000313" key="2">
    <source>
        <dbReference type="Proteomes" id="UP001165396"/>
    </source>
</evidence>
<proteinExistence type="predicted"/>
<organism evidence="1 2">
    <name type="scientific">Pseudosulfitobacter koreensis</name>
    <dbReference type="NCBI Taxonomy" id="2968472"/>
    <lineage>
        <taxon>Bacteria</taxon>
        <taxon>Pseudomonadati</taxon>
        <taxon>Pseudomonadota</taxon>
        <taxon>Alphaproteobacteria</taxon>
        <taxon>Rhodobacterales</taxon>
        <taxon>Roseobacteraceae</taxon>
        <taxon>Pseudosulfitobacter</taxon>
    </lineage>
</organism>
<keyword evidence="2" id="KW-1185">Reference proteome</keyword>
<name>A0ABT1YWK8_9RHOB</name>
<dbReference type="Proteomes" id="UP001165396">
    <property type="component" value="Unassembled WGS sequence"/>
</dbReference>
<dbReference type="RefSeq" id="WP_258292920.1">
    <property type="nucleotide sequence ID" value="NZ_JANKJG010000001.1"/>
</dbReference>